<dbReference type="Gene3D" id="3.30.70.120">
    <property type="match status" value="1"/>
</dbReference>
<sequence length="233" mass="24790">MKRLYLMITITNRVMGSKRFVDFYRAFGAPVVFTALGRGTASDEVLSYLGLEATEKSVMLSVVTPACKEVLMKELVSTMHLTNPGTGIAMCLPLSSIGGRTAMNYLITGNPEAEPDVEVKEDESMKDAAYQLIVAIANQGYTDTVMGAARSAGAHGGTILHAKSTGAEDAGKFFGMSIAEEREIILMVVPTGDKNTVMQAIMAQAGAHTEAQAVTFSVALEDVAGLYHINADE</sequence>
<dbReference type="SUPFAM" id="SSF54913">
    <property type="entry name" value="GlnB-like"/>
    <property type="match status" value="1"/>
</dbReference>
<dbReference type="RefSeq" id="WP_213541807.1">
    <property type="nucleotide sequence ID" value="NZ_AP023418.1"/>
</dbReference>
<name>A0A810PXX6_9FIRM</name>
<dbReference type="KEGG" id="vcop:MM50RIKEN_07520"/>
<accession>A0A810PXX6</accession>
<dbReference type="EMBL" id="AP023418">
    <property type="protein sequence ID" value="BCK80989.1"/>
    <property type="molecule type" value="Genomic_DNA"/>
</dbReference>
<reference evidence="1" key="1">
    <citation type="submission" date="2020-09" db="EMBL/GenBank/DDBJ databases">
        <title>New species isolated from human feces.</title>
        <authorList>
            <person name="Kitahara M."/>
            <person name="Shigeno Y."/>
            <person name="Shime M."/>
            <person name="Matsumoto Y."/>
            <person name="Nakamura S."/>
            <person name="Motooka D."/>
            <person name="Fukuoka S."/>
            <person name="Nishikawa H."/>
            <person name="Benno Y."/>
        </authorList>
    </citation>
    <scope>NUCLEOTIDE SEQUENCE</scope>
    <source>
        <strain evidence="1">MM50</strain>
    </source>
</reference>
<dbReference type="InterPro" id="IPR002187">
    <property type="entry name" value="N-reg_PII"/>
</dbReference>
<protein>
    <submittedName>
        <fullName evidence="1">Uncharacterized protein</fullName>
    </submittedName>
</protein>
<dbReference type="AlphaFoldDB" id="A0A810PXX6"/>
<evidence type="ECO:0000313" key="1">
    <source>
        <dbReference type="EMBL" id="BCK80989.1"/>
    </source>
</evidence>
<dbReference type="PROSITE" id="PS51343">
    <property type="entry name" value="PII_GLNB_DOM"/>
    <property type="match status" value="1"/>
</dbReference>
<organism evidence="1 2">
    <name type="scientific">Vescimonas coprocola</name>
    <dbReference type="NCBI Taxonomy" id="2714355"/>
    <lineage>
        <taxon>Bacteria</taxon>
        <taxon>Bacillati</taxon>
        <taxon>Bacillota</taxon>
        <taxon>Clostridia</taxon>
        <taxon>Eubacteriales</taxon>
        <taxon>Oscillospiraceae</taxon>
        <taxon>Vescimonas</taxon>
    </lineage>
</organism>
<dbReference type="InterPro" id="IPR015867">
    <property type="entry name" value="N-reg_PII/ATP_PRibTrfase_C"/>
</dbReference>
<dbReference type="GO" id="GO:0030234">
    <property type="term" value="F:enzyme regulator activity"/>
    <property type="evidence" value="ECO:0007669"/>
    <property type="project" value="InterPro"/>
</dbReference>
<dbReference type="Proteomes" id="UP000681035">
    <property type="component" value="Chromosome"/>
</dbReference>
<dbReference type="InterPro" id="IPR011322">
    <property type="entry name" value="N-reg_PII-like_a/b"/>
</dbReference>
<evidence type="ECO:0000313" key="2">
    <source>
        <dbReference type="Proteomes" id="UP000681035"/>
    </source>
</evidence>
<proteinExistence type="predicted"/>
<keyword evidence="2" id="KW-1185">Reference proteome</keyword>
<dbReference type="GO" id="GO:0006808">
    <property type="term" value="P:regulation of nitrogen utilization"/>
    <property type="evidence" value="ECO:0007669"/>
    <property type="project" value="InterPro"/>
</dbReference>
<gene>
    <name evidence="1" type="ORF">MM50RIKEN_07520</name>
</gene>